<dbReference type="STRING" id="61424.A0A2T9YM23"/>
<feature type="region of interest" description="Disordered" evidence="1">
    <location>
        <begin position="39"/>
        <end position="115"/>
    </location>
</feature>
<dbReference type="Gene3D" id="1.10.220.20">
    <property type="match status" value="1"/>
</dbReference>
<feature type="compositionally biased region" description="Polar residues" evidence="1">
    <location>
        <begin position="42"/>
        <end position="59"/>
    </location>
</feature>
<feature type="compositionally biased region" description="Polar residues" evidence="1">
    <location>
        <begin position="1"/>
        <end position="22"/>
    </location>
</feature>
<dbReference type="PROSITE" id="PS50190">
    <property type="entry name" value="SEC7"/>
    <property type="match status" value="1"/>
</dbReference>
<organism evidence="3 4">
    <name type="scientific">Furculomyces boomerangus</name>
    <dbReference type="NCBI Taxonomy" id="61424"/>
    <lineage>
        <taxon>Eukaryota</taxon>
        <taxon>Fungi</taxon>
        <taxon>Fungi incertae sedis</taxon>
        <taxon>Zoopagomycota</taxon>
        <taxon>Kickxellomycotina</taxon>
        <taxon>Harpellomycetes</taxon>
        <taxon>Harpellales</taxon>
        <taxon>Harpellaceae</taxon>
        <taxon>Furculomyces</taxon>
    </lineage>
</organism>
<dbReference type="InterPro" id="IPR035999">
    <property type="entry name" value="Sec7_dom_sf"/>
</dbReference>
<comment type="caution">
    <text evidence="3">The sequence shown here is derived from an EMBL/GenBank/DDBJ whole genome shotgun (WGS) entry which is preliminary data.</text>
</comment>
<feature type="compositionally biased region" description="Polar residues" evidence="1">
    <location>
        <begin position="710"/>
        <end position="736"/>
    </location>
</feature>
<feature type="domain" description="SEC7" evidence="2">
    <location>
        <begin position="1404"/>
        <end position="1685"/>
    </location>
</feature>
<accession>A0A2T9YM23</accession>
<feature type="compositionally biased region" description="Polar residues" evidence="1">
    <location>
        <begin position="266"/>
        <end position="288"/>
    </location>
</feature>
<dbReference type="EMBL" id="MBFT01000323">
    <property type="protein sequence ID" value="PVU93386.1"/>
    <property type="molecule type" value="Genomic_DNA"/>
</dbReference>
<dbReference type="InterPro" id="IPR023394">
    <property type="entry name" value="Sec7_C_sf"/>
</dbReference>
<feature type="compositionally biased region" description="Basic and acidic residues" evidence="1">
    <location>
        <begin position="289"/>
        <end position="299"/>
    </location>
</feature>
<dbReference type="InterPro" id="IPR000904">
    <property type="entry name" value="Sec7_dom"/>
</dbReference>
<dbReference type="SUPFAM" id="SSF48425">
    <property type="entry name" value="Sec7 domain"/>
    <property type="match status" value="1"/>
</dbReference>
<feature type="region of interest" description="Disordered" evidence="1">
    <location>
        <begin position="1166"/>
        <end position="1212"/>
    </location>
</feature>
<feature type="region of interest" description="Disordered" evidence="1">
    <location>
        <begin position="333"/>
        <end position="355"/>
    </location>
</feature>
<sequence length="2270" mass="253593">MNNKINNDNTHRFQTPEINNNVPIDDKYRSAFETLYSRSKVKPNSASTNTPNLPKTNPSEPFKLPNKSHSNFRNPEEKQLPPINTKPNYKIPQKPRPPAKDTDSPQKLGVSTSYTNLSSNSIPYFNNFLERHDPLTPENDFYKKNILTSRNEIRKVLARNNGFISEDSDAKPISPTIKSPKLSKYASKDTNFYSVSNGSSVDLDKNNSLMPGGYSSINSSPIESRNSIKSFIASGSQTPINNNISNSPRSRTQLNNLQKVIGKNLDSPSTESKSQSNLSKTFSNTQKSTTDHEENNHFESNKTYTISNYTTDSLTALTHALKEVILKQPPTEINDDLDEFSNESFDSYNPDPTLPSSSDLVLSPLNALVAQLASELFNLIVTKSETASTIPESYSQLPKPFPIHPGSGKSNSANPVDKKDDPAYLYNLMNEKIKKRPVLPESAFSNRIYKELPSVPKKNQNLNEKIIGHQWIDDILLKARSVSNIDENSKEPILSKLPIIENYIQHEAIFNETPMKPTSNQTILQLNNHLNDLSFNKNNPDLSLSLNSSIQTDGFSKTSLIKNSISNPGSSVDVLNQIDTIFNDNTSNGNTYTGYVPRVSDGIRRSRTWSKNFGPYQTFTESLDSTVPHLKGAKNNIYLPNPIPSNSAGNFDLFEKNYTSPTIIPKTNDKSTKRWSNNVVVRVRDPAGPLRQNMLNNINYELENSKSDSKNNILKSNLEGSSNYQNDTQVSTTNKNTVTSKILQAETTKLLKSQSQAHHSPFSDTISPARVGLLKALSRRQSIRLAPNLGKILLAEVQIRTGKSPNPTVTNDINSQVKEGLSIAMHLKDTDDLTKLSQIPKTKEISYDQIIKASSRSVENSRVQSVKIFTALKPRTKKDLINLVNDKGGLIYTPNNDPVVISSIEDHDVSEEYLQDFINSGKDFYYPNSNRSFSIGSKSKVSIISEMSPKNNIKSIDGKSFYHDLEHQTIELPPPVPLRVRRKSVIEDSDPILLVFESYSNSVPELDKNSESKNLHHPSSSLRSISRLTNKIAAIEAIIHFRDLDKKNSLPGTKNPYFLGNSESGSKNIWHLDSPFPKAVGTKSNPHTITGSEADLNLARYSDLRDSNNKFGFKNDKLNDGYKLPNNYLQESINLEIKKEALDIVMLDYELDDKREEEEKTYNNRIKRRIHLSKNNNPSRSNKNPAEVQNSQLRKPNDIRNKPANLSITDSNFHANSSSHVSVLKYSELNASSPNKVVTPNSDDEREMKILEERKRWRTAKRKSIVGAESIQSASIGDYYNIFNLKNAVSHISNIQGVNSRRLLLHGPAYKVLSALNAQTDTYLFLFSDILVVTRSIYIQDTNSSFGKTQNSTITSRSSINFNDLPRGYVFSVMMIIPLSKHATSFTVTRNTTFSKDDQINERAEKRLARADQVLRKARKKFSSNPVEAVVYMIDNKIITPSSEKLADFLIRCTEISRRQLGKFLGSGLLARQLDNNATREEVMKESQYYMNVWQIYIERHNVVGVPIDEALRQVLVGLRLPNDPIAINTMLDAFAIHWFNKNQPVADMYATLDNDRRNRLIGYSAIHSDKHEEYSEKNQKIRGNKKKQYEISNEKNYQRVRNGLAKKRKSLEDILKGTTVLSPTQSALSDNINRSSYIWVPGIADVAVRLTFAIMTLNAELHNPLVRDEISPEMAFHDLVNKFRINLASDSPIPSHAIPFSVDSKQRSLSSFNVSPAALTVLSTFDNQARKDSYLRKKEATNTILYTEVPVIELLAIWERALSSKLEQASDAKRIDPIIDWDWVDGRSHCPKEVSNNGSKDSKSSTIDYQLNPILDLNTEIAEKLLHSLPVSDSDLASKYDYMNDTYSDPGFKNGLLFNSSTDRLPAKMNVSSPVLLRVSITLPKPDPNYYIVVRVVGKSISPQIQNESYGIHDPSGNINNTRKGSNHGQIGGDHMGTYGLGNSSSINTSMPNDHQNWGNVPNSGVGQGGKPKYGFNTAGTALDITINDNTNPFSPITILPTPVLRFNNSSVAKFFIVPQAVGQITLQFMAYGSHSRYYSPLPSRSLIVEGGFMLHTLQVTWLKPSNEQTENLATSGLPTSNVQGGSLINNNGNNVPSSAPPETSVYPNQISSTSYMGAESGDPNSMLSEKHTTKARYMFGATSRESKILWATVLNRALENSGNNAASDLFFLGEDKNHLKGKQRAPLSATGLGNISLNPELNESLSNNQDPVVDYSEVSLASERADRIYKALVRNQKSLKKQLVPQTPGSHWNVLSGEQLVESVLKTE</sequence>
<feature type="region of interest" description="Disordered" evidence="1">
    <location>
        <begin position="263"/>
        <end position="299"/>
    </location>
</feature>
<evidence type="ECO:0000259" key="2">
    <source>
        <dbReference type="PROSITE" id="PS50190"/>
    </source>
</evidence>
<dbReference type="OrthoDB" id="430364at2759"/>
<dbReference type="Pfam" id="PF01369">
    <property type="entry name" value="Sec7"/>
    <property type="match status" value="1"/>
</dbReference>
<evidence type="ECO:0000313" key="3">
    <source>
        <dbReference type="EMBL" id="PVU93386.1"/>
    </source>
</evidence>
<evidence type="ECO:0000256" key="1">
    <source>
        <dbReference type="SAM" id="MobiDB-lite"/>
    </source>
</evidence>
<dbReference type="Gene3D" id="1.10.1000.11">
    <property type="entry name" value="Arf Nucleotide-binding Site Opener,domain 2"/>
    <property type="match status" value="1"/>
</dbReference>
<dbReference type="Proteomes" id="UP000245699">
    <property type="component" value="Unassembled WGS sequence"/>
</dbReference>
<dbReference type="SMART" id="SM00222">
    <property type="entry name" value="Sec7"/>
    <property type="match status" value="1"/>
</dbReference>
<keyword evidence="4" id="KW-1185">Reference proteome</keyword>
<gene>
    <name evidence="3" type="ORF">BB559_003315</name>
</gene>
<evidence type="ECO:0000313" key="4">
    <source>
        <dbReference type="Proteomes" id="UP000245699"/>
    </source>
</evidence>
<proteinExistence type="predicted"/>
<reference evidence="3 4" key="1">
    <citation type="journal article" date="2018" name="MBio">
        <title>Comparative Genomics Reveals the Core Gene Toolbox for the Fungus-Insect Symbiosis.</title>
        <authorList>
            <person name="Wang Y."/>
            <person name="Stata M."/>
            <person name="Wang W."/>
            <person name="Stajich J.E."/>
            <person name="White M.M."/>
            <person name="Moncalvo J.M."/>
        </authorList>
    </citation>
    <scope>NUCLEOTIDE SEQUENCE [LARGE SCALE GENOMIC DNA]</scope>
    <source>
        <strain evidence="3 4">AUS-77-4</strain>
    </source>
</reference>
<feature type="region of interest" description="Disordered" evidence="1">
    <location>
        <begin position="707"/>
        <end position="736"/>
    </location>
</feature>
<feature type="region of interest" description="Disordered" evidence="1">
    <location>
        <begin position="1"/>
        <end position="24"/>
    </location>
</feature>
<dbReference type="GO" id="GO:0032012">
    <property type="term" value="P:regulation of ARF protein signal transduction"/>
    <property type="evidence" value="ECO:0007669"/>
    <property type="project" value="InterPro"/>
</dbReference>
<feature type="compositionally biased region" description="Low complexity" evidence="1">
    <location>
        <begin position="1173"/>
        <end position="1185"/>
    </location>
</feature>
<dbReference type="GO" id="GO:0005085">
    <property type="term" value="F:guanyl-nucleotide exchange factor activity"/>
    <property type="evidence" value="ECO:0007669"/>
    <property type="project" value="InterPro"/>
</dbReference>
<protein>
    <recommendedName>
        <fullName evidence="2">SEC7 domain-containing protein</fullName>
    </recommendedName>
</protein>
<name>A0A2T9YM23_9FUNG</name>